<evidence type="ECO:0000256" key="8">
    <source>
        <dbReference type="ARBA" id="ARBA00048366"/>
    </source>
</evidence>
<dbReference type="GO" id="GO:0006450">
    <property type="term" value="P:regulation of translational fidelity"/>
    <property type="evidence" value="ECO:0007669"/>
    <property type="project" value="TreeGrafter"/>
</dbReference>
<dbReference type="GO" id="GO:0000049">
    <property type="term" value="F:tRNA binding"/>
    <property type="evidence" value="ECO:0007669"/>
    <property type="project" value="TreeGrafter"/>
</dbReference>
<dbReference type="EC" id="2.7.7.87" evidence="9"/>
<keyword evidence="6 9" id="KW-0547">Nucleotide-binding</keyword>
<dbReference type="PROSITE" id="PS51163">
    <property type="entry name" value="YRDC"/>
    <property type="match status" value="1"/>
</dbReference>
<dbReference type="GO" id="GO:0005737">
    <property type="term" value="C:cytoplasm"/>
    <property type="evidence" value="ECO:0007669"/>
    <property type="project" value="UniProtKB-SubCell"/>
</dbReference>
<evidence type="ECO:0000256" key="3">
    <source>
        <dbReference type="ARBA" id="ARBA00022679"/>
    </source>
</evidence>
<keyword evidence="2 9" id="KW-0963">Cytoplasm</keyword>
<evidence type="ECO:0000259" key="10">
    <source>
        <dbReference type="PROSITE" id="PS51163"/>
    </source>
</evidence>
<dbReference type="OrthoDB" id="9814580at2"/>
<reference evidence="11" key="1">
    <citation type="journal article" date="2014" name="Int. J. Syst. Evol. Microbiol.">
        <title>Complete genome sequence of Corynebacterium casei LMG S-19264T (=DSM 44701T), isolated from a smear-ripened cheese.</title>
        <authorList>
            <consortium name="US DOE Joint Genome Institute (JGI-PGF)"/>
            <person name="Walter F."/>
            <person name="Albersmeier A."/>
            <person name="Kalinowski J."/>
            <person name="Ruckert C."/>
        </authorList>
    </citation>
    <scope>NUCLEOTIDE SEQUENCE</scope>
    <source>
        <strain evidence="11">CGMCC 1.15425</strain>
    </source>
</reference>
<keyword evidence="4 9" id="KW-0819">tRNA processing</keyword>
<evidence type="ECO:0000256" key="9">
    <source>
        <dbReference type="HAMAP-Rule" id="MF_01852"/>
    </source>
</evidence>
<protein>
    <recommendedName>
        <fullName evidence="9">Threonylcarbamoyl-AMP synthase</fullName>
        <shortName evidence="9">TC-AMP synthase</shortName>
        <ecNumber evidence="9">2.7.7.87</ecNumber>
    </recommendedName>
    <alternativeName>
        <fullName evidence="9">L-threonylcarbamoyladenylate synthase</fullName>
    </alternativeName>
    <alternativeName>
        <fullName evidence="9">t(6)A37 threonylcarbamoyladenosine biosynthesis protein TsaC</fullName>
    </alternativeName>
    <alternativeName>
        <fullName evidence="9">tRNA threonylcarbamoyladenosine biosynthesis protein TsaC</fullName>
    </alternativeName>
</protein>
<comment type="catalytic activity">
    <reaction evidence="8 9">
        <text>L-threonine + hydrogencarbonate + ATP = L-threonylcarbamoyladenylate + diphosphate + H2O</text>
        <dbReference type="Rhea" id="RHEA:36407"/>
        <dbReference type="ChEBI" id="CHEBI:15377"/>
        <dbReference type="ChEBI" id="CHEBI:17544"/>
        <dbReference type="ChEBI" id="CHEBI:30616"/>
        <dbReference type="ChEBI" id="CHEBI:33019"/>
        <dbReference type="ChEBI" id="CHEBI:57926"/>
        <dbReference type="ChEBI" id="CHEBI:73682"/>
        <dbReference type="EC" id="2.7.7.87"/>
    </reaction>
</comment>
<reference evidence="11" key="2">
    <citation type="submission" date="2020-09" db="EMBL/GenBank/DDBJ databases">
        <authorList>
            <person name="Sun Q."/>
            <person name="Zhou Y."/>
        </authorList>
    </citation>
    <scope>NUCLEOTIDE SEQUENCE</scope>
    <source>
        <strain evidence="11">CGMCC 1.15425</strain>
    </source>
</reference>
<keyword evidence="12" id="KW-1185">Reference proteome</keyword>
<feature type="domain" description="YrdC-like" evidence="10">
    <location>
        <begin position="3"/>
        <end position="189"/>
    </location>
</feature>
<gene>
    <name evidence="9 11" type="primary">tsaC</name>
    <name evidence="11" type="ORF">GCM10011403_15640</name>
</gene>
<evidence type="ECO:0000256" key="6">
    <source>
        <dbReference type="ARBA" id="ARBA00022741"/>
    </source>
</evidence>
<name>A0A917LV87_9GAMM</name>
<dbReference type="GO" id="GO:0002949">
    <property type="term" value="P:tRNA threonylcarbamoyladenosine modification"/>
    <property type="evidence" value="ECO:0007669"/>
    <property type="project" value="UniProtKB-UniRule"/>
</dbReference>
<evidence type="ECO:0000313" key="12">
    <source>
        <dbReference type="Proteomes" id="UP000627715"/>
    </source>
</evidence>
<comment type="subcellular location">
    <subcellularLocation>
        <location evidence="1 9">Cytoplasm</location>
    </subcellularLocation>
</comment>
<dbReference type="InterPro" id="IPR023535">
    <property type="entry name" value="TC-AMP_synthase"/>
</dbReference>
<dbReference type="InterPro" id="IPR006070">
    <property type="entry name" value="Sua5-like_dom"/>
</dbReference>
<dbReference type="PANTHER" id="PTHR17490">
    <property type="entry name" value="SUA5"/>
    <property type="match status" value="1"/>
</dbReference>
<proteinExistence type="inferred from homology"/>
<comment type="function">
    <text evidence="9">Required for the formation of a threonylcarbamoyl group on adenosine at position 37 (t(6)A37) in tRNAs that read codons beginning with adenine. Catalyzes the conversion of L-threonine, HCO(3)(-)/CO(2) and ATP to give threonylcarbamoyl-AMP (TC-AMP) as the acyladenylate intermediate, with the release of diphosphate.</text>
</comment>
<accession>A0A917LV87</accession>
<evidence type="ECO:0000256" key="7">
    <source>
        <dbReference type="ARBA" id="ARBA00022840"/>
    </source>
</evidence>
<dbReference type="HAMAP" id="MF_01852">
    <property type="entry name" value="TsaC"/>
    <property type="match status" value="1"/>
</dbReference>
<dbReference type="GO" id="GO:0061710">
    <property type="term" value="F:L-threonylcarbamoyladenylate synthase"/>
    <property type="evidence" value="ECO:0007669"/>
    <property type="project" value="UniProtKB-EC"/>
</dbReference>
<comment type="similarity">
    <text evidence="9">Belongs to the SUA5 family. TsaC subfamily.</text>
</comment>
<dbReference type="EMBL" id="BMIY01000006">
    <property type="protein sequence ID" value="GGG59096.1"/>
    <property type="molecule type" value="Genomic_DNA"/>
</dbReference>
<dbReference type="Gene3D" id="3.90.870.10">
    <property type="entry name" value="DHBP synthase"/>
    <property type="match status" value="1"/>
</dbReference>
<evidence type="ECO:0000256" key="2">
    <source>
        <dbReference type="ARBA" id="ARBA00022490"/>
    </source>
</evidence>
<sequence length="189" mass="20873">MDRFKVKKAARAIRSGGVIAYPTEAVWGLGCDPWNEQACSDLMQVKQRPSEKGMILIAGSMAQFGSLLTTLTPETQQLLQQGWANSKQQGAVTYLVPDEHNLVPEWIKGSHQQVAIRVSHHYLVKRLCEALNMPIVSTSANLAGRPAARSRLQVEKHLGQNIDYILPGRLGGARQPSRIIDLLSGLVRR</sequence>
<comment type="caution">
    <text evidence="11">The sequence shown here is derived from an EMBL/GenBank/DDBJ whole genome shotgun (WGS) entry which is preliminary data.</text>
</comment>
<dbReference type="RefSeq" id="WP_068812317.1">
    <property type="nucleotide sequence ID" value="NZ_BMIY01000006.1"/>
</dbReference>
<keyword evidence="5 9" id="KW-0548">Nucleotidyltransferase</keyword>
<dbReference type="InterPro" id="IPR017945">
    <property type="entry name" value="DHBP_synth_RibB-like_a/b_dom"/>
</dbReference>
<dbReference type="Pfam" id="PF01300">
    <property type="entry name" value="Sua5_yciO_yrdC"/>
    <property type="match status" value="1"/>
</dbReference>
<evidence type="ECO:0000256" key="1">
    <source>
        <dbReference type="ARBA" id="ARBA00004496"/>
    </source>
</evidence>
<dbReference type="PANTHER" id="PTHR17490:SF18">
    <property type="entry name" value="THREONYLCARBAMOYL-AMP SYNTHASE"/>
    <property type="match status" value="1"/>
</dbReference>
<keyword evidence="7 9" id="KW-0067">ATP-binding</keyword>
<dbReference type="AlphaFoldDB" id="A0A917LV87"/>
<dbReference type="InterPro" id="IPR050156">
    <property type="entry name" value="TC-AMP_synthase_SUA5"/>
</dbReference>
<evidence type="ECO:0000256" key="5">
    <source>
        <dbReference type="ARBA" id="ARBA00022695"/>
    </source>
</evidence>
<evidence type="ECO:0000313" key="11">
    <source>
        <dbReference type="EMBL" id="GGG59096.1"/>
    </source>
</evidence>
<organism evidence="11 12">
    <name type="scientific">Pseudohongiella nitratireducens</name>
    <dbReference type="NCBI Taxonomy" id="1768907"/>
    <lineage>
        <taxon>Bacteria</taxon>
        <taxon>Pseudomonadati</taxon>
        <taxon>Pseudomonadota</taxon>
        <taxon>Gammaproteobacteria</taxon>
        <taxon>Pseudomonadales</taxon>
        <taxon>Pseudohongiellaceae</taxon>
        <taxon>Pseudohongiella</taxon>
    </lineage>
</organism>
<dbReference type="SUPFAM" id="SSF55821">
    <property type="entry name" value="YrdC/RibB"/>
    <property type="match status" value="1"/>
</dbReference>
<keyword evidence="3 9" id="KW-0808">Transferase</keyword>
<dbReference type="GO" id="GO:0005524">
    <property type="term" value="F:ATP binding"/>
    <property type="evidence" value="ECO:0007669"/>
    <property type="project" value="UniProtKB-UniRule"/>
</dbReference>
<evidence type="ECO:0000256" key="4">
    <source>
        <dbReference type="ARBA" id="ARBA00022694"/>
    </source>
</evidence>
<dbReference type="GO" id="GO:0003725">
    <property type="term" value="F:double-stranded RNA binding"/>
    <property type="evidence" value="ECO:0007669"/>
    <property type="project" value="InterPro"/>
</dbReference>
<dbReference type="Proteomes" id="UP000627715">
    <property type="component" value="Unassembled WGS sequence"/>
</dbReference>